<feature type="transmembrane region" description="Helical" evidence="11">
    <location>
        <begin position="288"/>
        <end position="305"/>
    </location>
</feature>
<comment type="pathway">
    <text evidence="2">Quinol/quinone metabolism; menaquinone biosynthesis.</text>
</comment>
<dbReference type="PANTHER" id="PTHR13929">
    <property type="entry name" value="1,4-DIHYDROXY-2-NAPHTHOATE OCTAPRENYLTRANSFERASE"/>
    <property type="match status" value="1"/>
</dbReference>
<keyword evidence="8 11" id="KW-1133">Transmembrane helix</keyword>
<comment type="subcellular location">
    <subcellularLocation>
        <location evidence="1">Membrane</location>
        <topology evidence="1">Multi-pass membrane protein</topology>
    </subcellularLocation>
</comment>
<organism evidence="12 13">
    <name type="scientific">Daphnia magna</name>
    <dbReference type="NCBI Taxonomy" id="35525"/>
    <lineage>
        <taxon>Eukaryota</taxon>
        <taxon>Metazoa</taxon>
        <taxon>Ecdysozoa</taxon>
        <taxon>Arthropoda</taxon>
        <taxon>Crustacea</taxon>
        <taxon>Branchiopoda</taxon>
        <taxon>Diplostraca</taxon>
        <taxon>Cladocera</taxon>
        <taxon>Anomopoda</taxon>
        <taxon>Daphniidae</taxon>
        <taxon>Daphnia</taxon>
    </lineage>
</organism>
<accession>A0ABQ9YX47</accession>
<gene>
    <name evidence="12" type="ORF">OUZ56_006934</name>
</gene>
<feature type="transmembrane region" description="Helical" evidence="11">
    <location>
        <begin position="87"/>
        <end position="105"/>
    </location>
</feature>
<feature type="transmembrane region" description="Helical" evidence="11">
    <location>
        <begin position="168"/>
        <end position="185"/>
    </location>
</feature>
<evidence type="ECO:0000256" key="7">
    <source>
        <dbReference type="ARBA" id="ARBA00022692"/>
    </source>
</evidence>
<evidence type="ECO:0000256" key="5">
    <source>
        <dbReference type="ARBA" id="ARBA00022602"/>
    </source>
</evidence>
<name>A0ABQ9YX47_9CRUS</name>
<dbReference type="Proteomes" id="UP001234178">
    <property type="component" value="Unassembled WGS sequence"/>
</dbReference>
<protein>
    <recommendedName>
        <fullName evidence="14">EOG090X094T</fullName>
    </recommendedName>
</protein>
<keyword evidence="13" id="KW-1185">Reference proteome</keyword>
<evidence type="ECO:0000256" key="8">
    <source>
        <dbReference type="ARBA" id="ARBA00022989"/>
    </source>
</evidence>
<comment type="caution">
    <text evidence="12">The sequence shown here is derived from an EMBL/GenBank/DDBJ whole genome shotgun (WGS) entry which is preliminary data.</text>
</comment>
<feature type="region of interest" description="Disordered" evidence="10">
    <location>
        <begin position="1"/>
        <end position="40"/>
    </location>
</feature>
<dbReference type="InterPro" id="IPR026046">
    <property type="entry name" value="UBIAD1"/>
</dbReference>
<evidence type="ECO:0000313" key="13">
    <source>
        <dbReference type="Proteomes" id="UP001234178"/>
    </source>
</evidence>
<evidence type="ECO:0000256" key="10">
    <source>
        <dbReference type="SAM" id="MobiDB-lite"/>
    </source>
</evidence>
<evidence type="ECO:0008006" key="14">
    <source>
        <dbReference type="Google" id="ProtNLM"/>
    </source>
</evidence>
<keyword evidence="5" id="KW-0637">Prenyltransferase</keyword>
<sequence length="349" mass="38441">MIQKVGKCSDSAQNLDSSRSRGKMHCKKEESPSSRSASSLQQDISDYFPTSIKLSSYVEALRPWSFSASLMPVLLGCAIAHKATGEFSPIVLILTALCALSVHAAGNLVNTYFDFIKGIDNKQKSDDRTLVDQLLSKDEVATLGAVLYGLGCVGFIALVFLSPARMEHLALVYFGGLSSSFLYTGGIGFKYIALGDVMILIIFGPITLLFSYLAQSGQTEWATIWYAIPLALNTEAILHSNNTRDMNTDRRAGIVTLAILIGTPASIVLFACLLFLPYMVFVVLALHYSKWLLLPLITLPSAFRLEKEFRSEDMRHIPKKTAKLNFFFALLYVLAIGLCPSSELPWFSH</sequence>
<keyword evidence="4" id="KW-0474">Menaquinone biosynthesis</keyword>
<feature type="transmembrane region" description="Helical" evidence="11">
    <location>
        <begin position="254"/>
        <end position="276"/>
    </location>
</feature>
<dbReference type="InterPro" id="IPR000537">
    <property type="entry name" value="UbiA_prenyltransferase"/>
</dbReference>
<evidence type="ECO:0000256" key="9">
    <source>
        <dbReference type="ARBA" id="ARBA00023136"/>
    </source>
</evidence>
<evidence type="ECO:0000256" key="2">
    <source>
        <dbReference type="ARBA" id="ARBA00004863"/>
    </source>
</evidence>
<evidence type="ECO:0000256" key="4">
    <source>
        <dbReference type="ARBA" id="ARBA00022428"/>
    </source>
</evidence>
<evidence type="ECO:0000256" key="6">
    <source>
        <dbReference type="ARBA" id="ARBA00022679"/>
    </source>
</evidence>
<feature type="transmembrane region" description="Helical" evidence="11">
    <location>
        <begin position="140"/>
        <end position="161"/>
    </location>
</feature>
<comment type="similarity">
    <text evidence="3">Belongs to the UbiA prenyltransferase family.</text>
</comment>
<evidence type="ECO:0000256" key="11">
    <source>
        <dbReference type="SAM" id="Phobius"/>
    </source>
</evidence>
<proteinExistence type="inferred from homology"/>
<keyword evidence="7 11" id="KW-0812">Transmembrane</keyword>
<reference evidence="12 13" key="1">
    <citation type="journal article" date="2023" name="Nucleic Acids Res.">
        <title>The hologenome of Daphnia magna reveals possible DNA methylation and microbiome-mediated evolution of the host genome.</title>
        <authorList>
            <person name="Chaturvedi A."/>
            <person name="Li X."/>
            <person name="Dhandapani V."/>
            <person name="Marshall H."/>
            <person name="Kissane S."/>
            <person name="Cuenca-Cambronero M."/>
            <person name="Asole G."/>
            <person name="Calvet F."/>
            <person name="Ruiz-Romero M."/>
            <person name="Marangio P."/>
            <person name="Guigo R."/>
            <person name="Rago D."/>
            <person name="Mirbahai L."/>
            <person name="Eastwood N."/>
            <person name="Colbourne J.K."/>
            <person name="Zhou J."/>
            <person name="Mallon E."/>
            <person name="Orsini L."/>
        </authorList>
    </citation>
    <scope>NUCLEOTIDE SEQUENCE [LARGE SCALE GENOMIC DNA]</scope>
    <source>
        <strain evidence="12">LRV0_1</strain>
    </source>
</reference>
<feature type="transmembrane region" description="Helical" evidence="11">
    <location>
        <begin position="326"/>
        <end position="347"/>
    </location>
</feature>
<keyword evidence="6" id="KW-0808">Transferase</keyword>
<dbReference type="CDD" id="cd13962">
    <property type="entry name" value="PT_UbiA_UBIAD1"/>
    <property type="match status" value="1"/>
</dbReference>
<dbReference type="Pfam" id="PF01040">
    <property type="entry name" value="UbiA"/>
    <property type="match status" value="1"/>
</dbReference>
<evidence type="ECO:0000256" key="3">
    <source>
        <dbReference type="ARBA" id="ARBA00005985"/>
    </source>
</evidence>
<dbReference type="InterPro" id="IPR044878">
    <property type="entry name" value="UbiA_sf"/>
</dbReference>
<dbReference type="EMBL" id="JAOYFB010000001">
    <property type="protein sequence ID" value="KAK4005219.1"/>
    <property type="molecule type" value="Genomic_DNA"/>
</dbReference>
<dbReference type="PANTHER" id="PTHR13929:SF0">
    <property type="entry name" value="UBIA PRENYLTRANSFERASE DOMAIN-CONTAINING PROTEIN 1"/>
    <property type="match status" value="1"/>
</dbReference>
<keyword evidence="9 11" id="KW-0472">Membrane</keyword>
<dbReference type="PIRSF" id="PIRSF005355">
    <property type="entry name" value="UBIAD1"/>
    <property type="match status" value="1"/>
</dbReference>
<feature type="transmembrane region" description="Helical" evidence="11">
    <location>
        <begin position="191"/>
        <end position="214"/>
    </location>
</feature>
<dbReference type="Gene3D" id="1.10.357.140">
    <property type="entry name" value="UbiA prenyltransferase"/>
    <property type="match status" value="1"/>
</dbReference>
<evidence type="ECO:0000256" key="1">
    <source>
        <dbReference type="ARBA" id="ARBA00004141"/>
    </source>
</evidence>
<evidence type="ECO:0000313" key="12">
    <source>
        <dbReference type="EMBL" id="KAK4005219.1"/>
    </source>
</evidence>
<dbReference type="NCBIfam" id="TIGR00751">
    <property type="entry name" value="menA"/>
    <property type="match status" value="1"/>
</dbReference>